<evidence type="ECO:0000256" key="3">
    <source>
        <dbReference type="ARBA" id="ARBA00011738"/>
    </source>
</evidence>
<keyword evidence="6 8" id="KW-0663">Pyridoxal phosphate</keyword>
<feature type="binding site" evidence="8">
    <location>
        <begin position="107"/>
        <end position="108"/>
    </location>
    <ligand>
        <name>pyridoxal 5'-phosphate</name>
        <dbReference type="ChEBI" id="CHEBI:597326"/>
    </ligand>
</feature>
<comment type="similarity">
    <text evidence="8">Belongs to the class-II pyridoxal-phosphate-dependent aminotransferase family. BioF subfamily.</text>
</comment>
<dbReference type="AlphaFoldDB" id="A0A679I7Z9"/>
<dbReference type="RefSeq" id="WP_162050362.1">
    <property type="nucleotide sequence ID" value="NZ_AP019011.1"/>
</dbReference>
<evidence type="ECO:0000256" key="5">
    <source>
        <dbReference type="ARBA" id="ARBA00022756"/>
    </source>
</evidence>
<keyword evidence="12" id="KW-1185">Reference proteome</keyword>
<dbReference type="InterPro" id="IPR004723">
    <property type="entry name" value="AONS_Archaea/Proteobacteria"/>
</dbReference>
<feature type="binding site" evidence="8">
    <location>
        <position position="132"/>
    </location>
    <ligand>
        <name>substrate</name>
    </ligand>
</feature>
<feature type="binding site" evidence="8">
    <location>
        <position position="181"/>
    </location>
    <ligand>
        <name>pyridoxal 5'-phosphate</name>
        <dbReference type="ChEBI" id="CHEBI:597326"/>
    </ligand>
</feature>
<feature type="binding site" evidence="8">
    <location>
        <position position="20"/>
    </location>
    <ligand>
        <name>substrate</name>
    </ligand>
</feature>
<evidence type="ECO:0000256" key="1">
    <source>
        <dbReference type="ARBA" id="ARBA00001933"/>
    </source>
</evidence>
<comment type="subunit">
    <text evidence="3 8">Homodimer.</text>
</comment>
<organism evidence="11 12">
    <name type="scientific">Fluviibacter phosphoraccumulans</name>
    <dbReference type="NCBI Taxonomy" id="1751046"/>
    <lineage>
        <taxon>Bacteria</taxon>
        <taxon>Pseudomonadati</taxon>
        <taxon>Pseudomonadota</taxon>
        <taxon>Betaproteobacteria</taxon>
        <taxon>Rhodocyclales</taxon>
        <taxon>Fluviibacteraceae</taxon>
        <taxon>Fluviibacter</taxon>
    </lineage>
</organism>
<evidence type="ECO:0000313" key="12">
    <source>
        <dbReference type="Proteomes" id="UP000463961"/>
    </source>
</evidence>
<dbReference type="InterPro" id="IPR015421">
    <property type="entry name" value="PyrdxlP-dep_Trfase_major"/>
</dbReference>
<comment type="pathway">
    <text evidence="2 8">Cofactor biosynthesis; biotin biosynthesis.</text>
</comment>
<reference evidence="12" key="1">
    <citation type="submission" date="2020-01" db="EMBL/GenBank/DDBJ databases">
        <title>Phosphoaccumulans saitamaens gen. nov., sp. nov., a polyphosphate accumulating bacterium isolated from surface river water.</title>
        <authorList>
            <person name="Watanabe K."/>
            <person name="Suda W."/>
        </authorList>
    </citation>
    <scope>NUCLEOTIDE SEQUENCE [LARGE SCALE GENOMIC DNA]</scope>
    <source>
        <strain evidence="12">ICHIAU1</strain>
    </source>
</reference>
<comment type="catalytic activity">
    <reaction evidence="7 8">
        <text>6-carboxyhexanoyl-[ACP] + L-alanine + H(+) = (8S)-8-amino-7-oxononanoate + holo-[ACP] + CO2</text>
        <dbReference type="Rhea" id="RHEA:42288"/>
        <dbReference type="Rhea" id="RHEA-COMP:9685"/>
        <dbReference type="Rhea" id="RHEA-COMP:9955"/>
        <dbReference type="ChEBI" id="CHEBI:15378"/>
        <dbReference type="ChEBI" id="CHEBI:16526"/>
        <dbReference type="ChEBI" id="CHEBI:57972"/>
        <dbReference type="ChEBI" id="CHEBI:64479"/>
        <dbReference type="ChEBI" id="CHEBI:78846"/>
        <dbReference type="ChEBI" id="CHEBI:149468"/>
        <dbReference type="EC" id="2.3.1.47"/>
    </reaction>
</comment>
<dbReference type="PANTHER" id="PTHR13693">
    <property type="entry name" value="CLASS II AMINOTRANSFERASE/8-AMINO-7-OXONONANOATE SYNTHASE"/>
    <property type="match status" value="1"/>
</dbReference>
<name>A0A679I7Z9_9RHOO</name>
<dbReference type="CDD" id="cd06454">
    <property type="entry name" value="KBL_like"/>
    <property type="match status" value="1"/>
</dbReference>
<keyword evidence="5 8" id="KW-0093">Biotin biosynthesis</keyword>
<feature type="binding site" evidence="8">
    <location>
        <position position="357"/>
    </location>
    <ligand>
        <name>substrate</name>
    </ligand>
</feature>
<dbReference type="InterPro" id="IPR015424">
    <property type="entry name" value="PyrdxlP-dep_Trfase"/>
</dbReference>
<dbReference type="GO" id="GO:0009102">
    <property type="term" value="P:biotin biosynthetic process"/>
    <property type="evidence" value="ECO:0007669"/>
    <property type="project" value="UniProtKB-UniRule"/>
</dbReference>
<evidence type="ECO:0000313" key="11">
    <source>
        <dbReference type="EMBL" id="BBU68896.1"/>
    </source>
</evidence>
<dbReference type="EC" id="2.3.1.47" evidence="8"/>
<feature type="modified residue" description="N6-(pyridoxal phosphate)lysine" evidence="8 9">
    <location>
        <position position="241"/>
    </location>
</feature>
<dbReference type="OrthoDB" id="9807157at2"/>
<comment type="cofactor">
    <cofactor evidence="1 8 9">
        <name>pyridoxal 5'-phosphate</name>
        <dbReference type="ChEBI" id="CHEBI:597326"/>
    </cofactor>
</comment>
<evidence type="ECO:0000259" key="10">
    <source>
        <dbReference type="Pfam" id="PF00155"/>
    </source>
</evidence>
<dbReference type="PANTHER" id="PTHR13693:SF100">
    <property type="entry name" value="8-AMINO-7-OXONONANOATE SYNTHASE"/>
    <property type="match status" value="1"/>
</dbReference>
<dbReference type="GO" id="GO:0030170">
    <property type="term" value="F:pyridoxal phosphate binding"/>
    <property type="evidence" value="ECO:0007669"/>
    <property type="project" value="UniProtKB-UniRule"/>
</dbReference>
<evidence type="ECO:0000256" key="9">
    <source>
        <dbReference type="PIRSR" id="PIRSR604723-51"/>
    </source>
</evidence>
<feature type="binding site" evidence="8">
    <location>
        <position position="238"/>
    </location>
    <ligand>
        <name>pyridoxal 5'-phosphate</name>
        <dbReference type="ChEBI" id="CHEBI:597326"/>
    </ligand>
</feature>
<feature type="domain" description="Aminotransferase class I/classII large" evidence="10">
    <location>
        <begin position="39"/>
        <end position="385"/>
    </location>
</feature>
<keyword evidence="4 8" id="KW-0808">Transferase</keyword>
<dbReference type="Gene3D" id="3.90.1150.10">
    <property type="entry name" value="Aspartate Aminotransferase, domain 1"/>
    <property type="match status" value="1"/>
</dbReference>
<dbReference type="NCBIfam" id="TIGR00858">
    <property type="entry name" value="bioF"/>
    <property type="match status" value="1"/>
</dbReference>
<dbReference type="EMBL" id="AP022345">
    <property type="protein sequence ID" value="BBU68896.1"/>
    <property type="molecule type" value="Genomic_DNA"/>
</dbReference>
<dbReference type="UniPathway" id="UPA00078"/>
<dbReference type="HAMAP" id="MF_01693">
    <property type="entry name" value="BioF_aminotrans_2"/>
    <property type="match status" value="1"/>
</dbReference>
<dbReference type="Pfam" id="PF00155">
    <property type="entry name" value="Aminotran_1_2"/>
    <property type="match status" value="1"/>
</dbReference>
<evidence type="ECO:0000256" key="2">
    <source>
        <dbReference type="ARBA" id="ARBA00004746"/>
    </source>
</evidence>
<evidence type="ECO:0000256" key="8">
    <source>
        <dbReference type="HAMAP-Rule" id="MF_01693"/>
    </source>
</evidence>
<dbReference type="InterPro" id="IPR004839">
    <property type="entry name" value="Aminotransferase_I/II_large"/>
</dbReference>
<evidence type="ECO:0000256" key="4">
    <source>
        <dbReference type="ARBA" id="ARBA00022679"/>
    </source>
</evidence>
<sequence length="390" mass="41406">MKPKDLSAALAKLEAEFLKRERKTPENPCGPEMLLNGRKLIAFASNDYLGLANDDSLKQGAMTAIEQWGVGAGASQLVSGRLGIFATLEQACADFAQREAAVYFPSGFLANLGVLTTLADRHDVIFADRINHASLIDGALLSRAQHVRYQHTDMDDLARKLAHTPVAEGSARLIVTDSVFSMDGDEAPLPALLDLAIQYDAWLIVDDAHGLGVLGPQGRGSIADARLPAHPNLIMIGTLGKAAGVSGAFVAGNRDLVEWLIQRARTYIYTTGASPMLAGALLASLQRIIQGDDLRSQLNDNIAAFRSGIAALNLPYALLPSRTGIQALVIGDNEATLKIAARLLEQGYWVPAIRPPTVAAGSARLRISLSAAHTPAHIQGLVQAIGCACQ</sequence>
<comment type="function">
    <text evidence="8">Catalyzes the decarboxylative condensation of pimeloyl-[acyl-carrier protein] and L-alanine to produce 8-amino-7-oxononanoate (AON), [acyl-carrier protein], and carbon dioxide.</text>
</comment>
<gene>
    <name evidence="8 11" type="primary">bioF</name>
    <name evidence="11" type="ORF">ICHIAU1_11790</name>
</gene>
<dbReference type="GO" id="GO:0008710">
    <property type="term" value="F:8-amino-7-oxononanoate synthase activity"/>
    <property type="evidence" value="ECO:0007669"/>
    <property type="project" value="UniProtKB-UniRule"/>
</dbReference>
<dbReference type="SUPFAM" id="SSF53383">
    <property type="entry name" value="PLP-dependent transferases"/>
    <property type="match status" value="1"/>
</dbReference>
<dbReference type="Gene3D" id="3.40.640.10">
    <property type="entry name" value="Type I PLP-dependent aspartate aminotransferase-like (Major domain)"/>
    <property type="match status" value="1"/>
</dbReference>
<protein>
    <recommendedName>
        <fullName evidence="8">8-amino-7-oxononanoate synthase</fullName>
        <shortName evidence="8">AONS</shortName>
        <ecNumber evidence="8">2.3.1.47</ecNumber>
    </recommendedName>
    <alternativeName>
        <fullName evidence="8">7-keto-8-amino-pelargonic acid synthase</fullName>
        <shortName evidence="8">7-KAP synthase</shortName>
        <shortName evidence="8">KAPA synthase</shortName>
    </alternativeName>
    <alternativeName>
        <fullName evidence="8">8-amino-7-ketopelargonate synthase</fullName>
    </alternativeName>
</protein>
<dbReference type="InterPro" id="IPR050087">
    <property type="entry name" value="AON_synthase_class-II"/>
</dbReference>
<evidence type="ECO:0000256" key="6">
    <source>
        <dbReference type="ARBA" id="ARBA00022898"/>
    </source>
</evidence>
<feature type="binding site" evidence="8">
    <location>
        <position position="209"/>
    </location>
    <ligand>
        <name>pyridoxal 5'-phosphate</name>
        <dbReference type="ChEBI" id="CHEBI:597326"/>
    </ligand>
</feature>
<proteinExistence type="inferred from homology"/>
<dbReference type="InterPro" id="IPR022834">
    <property type="entry name" value="AONS_Proteobacteria"/>
</dbReference>
<accession>A0A679I7Z9</accession>
<dbReference type="Proteomes" id="UP000463961">
    <property type="component" value="Chromosome"/>
</dbReference>
<dbReference type="InterPro" id="IPR015422">
    <property type="entry name" value="PyrdxlP-dep_Trfase_small"/>
</dbReference>
<evidence type="ECO:0000256" key="7">
    <source>
        <dbReference type="ARBA" id="ARBA00047715"/>
    </source>
</evidence>